<dbReference type="InParanoid" id="A0A0H2RNM3"/>
<name>A0A0H2RNM3_9AGAM</name>
<accession>A0A0H2RNM3</accession>
<evidence type="ECO:0000313" key="3">
    <source>
        <dbReference type="Proteomes" id="UP000053477"/>
    </source>
</evidence>
<evidence type="ECO:0000256" key="1">
    <source>
        <dbReference type="SAM" id="MobiDB-lite"/>
    </source>
</evidence>
<feature type="region of interest" description="Disordered" evidence="1">
    <location>
        <begin position="1"/>
        <end position="24"/>
    </location>
</feature>
<gene>
    <name evidence="2" type="ORF">SCHPADRAFT_363012</name>
</gene>
<dbReference type="Proteomes" id="UP000053477">
    <property type="component" value="Unassembled WGS sequence"/>
</dbReference>
<keyword evidence="3" id="KW-1185">Reference proteome</keyword>
<dbReference type="AlphaFoldDB" id="A0A0H2RNM3"/>
<protein>
    <submittedName>
        <fullName evidence="2">Uncharacterized protein</fullName>
    </submittedName>
</protein>
<sequence length="150" mass="16472">MSAVEAPVTSNSEPANHPVGVLSQNQRRRNIEVPRNFETILKAVRKGLSQKSSEIALCLLRCNEAVQSVYGQARETLGRSDDIQDFLTAWRKIASNFDQIVSQTRLSAVDGASTVAGEPQSGTLKFGSTLICRFSDERDAVPLGPYELKY</sequence>
<dbReference type="EMBL" id="KQ085959">
    <property type="protein sequence ID" value="KLO13459.1"/>
    <property type="molecule type" value="Genomic_DNA"/>
</dbReference>
<organism evidence="2 3">
    <name type="scientific">Schizopora paradoxa</name>
    <dbReference type="NCBI Taxonomy" id="27342"/>
    <lineage>
        <taxon>Eukaryota</taxon>
        <taxon>Fungi</taxon>
        <taxon>Dikarya</taxon>
        <taxon>Basidiomycota</taxon>
        <taxon>Agaricomycotina</taxon>
        <taxon>Agaricomycetes</taxon>
        <taxon>Hymenochaetales</taxon>
        <taxon>Schizoporaceae</taxon>
        <taxon>Schizopora</taxon>
    </lineage>
</organism>
<proteinExistence type="predicted"/>
<evidence type="ECO:0000313" key="2">
    <source>
        <dbReference type="EMBL" id="KLO13459.1"/>
    </source>
</evidence>
<reference evidence="2 3" key="1">
    <citation type="submission" date="2015-04" db="EMBL/GenBank/DDBJ databases">
        <title>Complete genome sequence of Schizopora paradoxa KUC8140, a cosmopolitan wood degrader in East Asia.</title>
        <authorList>
            <consortium name="DOE Joint Genome Institute"/>
            <person name="Min B."/>
            <person name="Park H."/>
            <person name="Jang Y."/>
            <person name="Kim J.-J."/>
            <person name="Kim K.H."/>
            <person name="Pangilinan J."/>
            <person name="Lipzen A."/>
            <person name="Riley R."/>
            <person name="Grigoriev I.V."/>
            <person name="Spatafora J.W."/>
            <person name="Choi I.-G."/>
        </authorList>
    </citation>
    <scope>NUCLEOTIDE SEQUENCE [LARGE SCALE GENOMIC DNA]</scope>
    <source>
        <strain evidence="2 3">KUC8140</strain>
    </source>
</reference>